<name>A0A8H6IE36_9AGAR</name>
<dbReference type="SUPFAM" id="SSF54160">
    <property type="entry name" value="Chromo domain-like"/>
    <property type="match status" value="1"/>
</dbReference>
<feature type="region of interest" description="Disordered" evidence="3">
    <location>
        <begin position="292"/>
        <end position="326"/>
    </location>
</feature>
<comment type="caution">
    <text evidence="5">The sequence shown here is derived from an EMBL/GenBank/DDBJ whole genome shotgun (WGS) entry which is preliminary data.</text>
</comment>
<dbReference type="InterPro" id="IPR023780">
    <property type="entry name" value="Chromo_domain"/>
</dbReference>
<dbReference type="GO" id="GO:0005634">
    <property type="term" value="C:nucleus"/>
    <property type="evidence" value="ECO:0007669"/>
    <property type="project" value="UniProtKB-SubCell"/>
</dbReference>
<feature type="domain" description="Chromo" evidence="4">
    <location>
        <begin position="12"/>
        <end position="87"/>
    </location>
</feature>
<dbReference type="Gene3D" id="2.40.50.40">
    <property type="match status" value="1"/>
</dbReference>
<dbReference type="InterPro" id="IPR000953">
    <property type="entry name" value="Chromo/chromo_shadow_dom"/>
</dbReference>
<reference evidence="5 6" key="1">
    <citation type="submission" date="2020-07" db="EMBL/GenBank/DDBJ databases">
        <title>Comparative genomics of pyrophilous fungi reveals a link between fire events and developmental genes.</title>
        <authorList>
            <consortium name="DOE Joint Genome Institute"/>
            <person name="Steindorff A.S."/>
            <person name="Carver A."/>
            <person name="Calhoun S."/>
            <person name="Stillman K."/>
            <person name="Liu H."/>
            <person name="Lipzen A."/>
            <person name="Pangilinan J."/>
            <person name="Labutti K."/>
            <person name="Bruns T.D."/>
            <person name="Grigoriev I.V."/>
        </authorList>
    </citation>
    <scope>NUCLEOTIDE SEQUENCE [LARGE SCALE GENOMIC DNA]</scope>
    <source>
        <strain evidence="5 6">CBS 144469</strain>
    </source>
</reference>
<protein>
    <recommendedName>
        <fullName evidence="4">Chromo domain-containing protein</fullName>
    </recommendedName>
</protein>
<dbReference type="PROSITE" id="PS00598">
    <property type="entry name" value="CHROMO_1"/>
    <property type="match status" value="1"/>
</dbReference>
<evidence type="ECO:0000313" key="6">
    <source>
        <dbReference type="Proteomes" id="UP000521943"/>
    </source>
</evidence>
<dbReference type="AlphaFoldDB" id="A0A8H6IE36"/>
<dbReference type="PROSITE" id="PS50013">
    <property type="entry name" value="CHROMO_2"/>
    <property type="match status" value="1"/>
</dbReference>
<keyword evidence="6" id="KW-1185">Reference proteome</keyword>
<dbReference type="PANTHER" id="PTHR22812">
    <property type="entry name" value="CHROMOBOX PROTEIN"/>
    <property type="match status" value="1"/>
</dbReference>
<dbReference type="CDD" id="cd18968">
    <property type="entry name" value="chromodomain"/>
    <property type="match status" value="1"/>
</dbReference>
<dbReference type="InterPro" id="IPR051219">
    <property type="entry name" value="Heterochromatin_chromo-domain"/>
</dbReference>
<feature type="region of interest" description="Disordered" evidence="3">
    <location>
        <begin position="127"/>
        <end position="277"/>
    </location>
</feature>
<feature type="region of interest" description="Disordered" evidence="3">
    <location>
        <begin position="711"/>
        <end position="730"/>
    </location>
</feature>
<dbReference type="Proteomes" id="UP000521943">
    <property type="component" value="Unassembled WGS sequence"/>
</dbReference>
<sequence length="964" mass="106575">MGRRKQAKEQSYYVEVILAAKSVVVEEPAAPKRKRGAKAKKQQQQNDKPELGWVYNVKWYGYPEEDNSWEPEENLERCERLRASFWENVGVNDLNYPLGTEFHPSSDWIDEEKRRFVKEYALIQAGEQEKKAAQRKARQDQRNALKSPAADSEAPHPMPSTSAGSQRRHRKIILESEDEPEVVSKSNSPMSQMFGRVSEATHSFSTSTTLEEESREEGMLGASLKRKRREGADSSVNVPPRKKVYVETRDSLFSERSSIDVDNDSRDPTVEDEPVQTTIPPLPVRVTSTKASVSASHPTVPPLPVKTTTQPTSPTFTAPTECGQGLPTKERLAQGALVLTTPREMGQGSAKPAPRLSPMTTGSNSLMSTGFRSTAGIRPAHIDRDPILAEFNASLDSPTSVASLPPDGPPAIAIETSSGPSEDQKEVDSFLQVTIPPQVVPGEKLPLLPPPCKIPPLPSRLAPKTFRWEGTLSLVPENDSTSADPPLKVVIAGEHNPMGTSLGFSILLNAISKLEVRRLHEVHHLSRILQACQAPTQFATMFPASLEEKRPWGVVTNFLKLSKSILLNPLHLGENVVAHLLVAPLDILPAAIGVPSQVKEAALQNGSLIVCTLPWSLTQEQLDSDLGKPAAKSTVKSDPNLLATHKRASKSHPQLQEAIRLLGFPSPIYSYLKLTNRSWTILAPGNTEGDGAGPKDTPEVQMMKAVLSKVKEEATTGNQSNRNRYPVTSEASHPEAASLVFIHLSTLRSLRNMPYLRERISSPEYVRFFTFGTHPSIDKQLWGVREVFPCGGIVTFMPSAFMKYPHEMVNLLRRLHDHPLWTSYILPAALGMLINSAGVDLEESPVPRLLKFIEDGQLALIEAPPELQAPNRDVQGWYKKYLSPSPPTSAEALSLGASAFSDSPQSHCANIEQEVAEDLARMQRQPALMVDYRRYVVLTGVEVTRQDSLEWLLPHQFDFKDRHV</sequence>
<feature type="region of interest" description="Disordered" evidence="3">
    <location>
        <begin position="28"/>
        <end position="49"/>
    </location>
</feature>
<organism evidence="5 6">
    <name type="scientific">Ephemerocybe angulata</name>
    <dbReference type="NCBI Taxonomy" id="980116"/>
    <lineage>
        <taxon>Eukaryota</taxon>
        <taxon>Fungi</taxon>
        <taxon>Dikarya</taxon>
        <taxon>Basidiomycota</taxon>
        <taxon>Agaricomycotina</taxon>
        <taxon>Agaricomycetes</taxon>
        <taxon>Agaricomycetidae</taxon>
        <taxon>Agaricales</taxon>
        <taxon>Agaricineae</taxon>
        <taxon>Psathyrellaceae</taxon>
        <taxon>Ephemerocybe</taxon>
    </lineage>
</organism>
<dbReference type="EMBL" id="JACGCI010000005">
    <property type="protein sequence ID" value="KAF6763905.1"/>
    <property type="molecule type" value="Genomic_DNA"/>
</dbReference>
<evidence type="ECO:0000256" key="1">
    <source>
        <dbReference type="ARBA" id="ARBA00004123"/>
    </source>
</evidence>
<feature type="compositionally biased region" description="Basic residues" evidence="3">
    <location>
        <begin position="31"/>
        <end position="41"/>
    </location>
</feature>
<dbReference type="OrthoDB" id="433924at2759"/>
<evidence type="ECO:0000256" key="2">
    <source>
        <dbReference type="ARBA" id="ARBA00023242"/>
    </source>
</evidence>
<feature type="compositionally biased region" description="Basic and acidic residues" evidence="3">
    <location>
        <begin position="244"/>
        <end position="269"/>
    </location>
</feature>
<gene>
    <name evidence="5" type="ORF">DFP72DRAFT_486435</name>
</gene>
<dbReference type="InterPro" id="IPR016197">
    <property type="entry name" value="Chromo-like_dom_sf"/>
</dbReference>
<evidence type="ECO:0000256" key="3">
    <source>
        <dbReference type="SAM" id="MobiDB-lite"/>
    </source>
</evidence>
<evidence type="ECO:0000259" key="4">
    <source>
        <dbReference type="PROSITE" id="PS50013"/>
    </source>
</evidence>
<accession>A0A8H6IE36</accession>
<dbReference type="SMART" id="SM00298">
    <property type="entry name" value="CHROMO"/>
    <property type="match status" value="1"/>
</dbReference>
<feature type="compositionally biased region" description="Low complexity" evidence="3">
    <location>
        <begin position="305"/>
        <end position="320"/>
    </location>
</feature>
<evidence type="ECO:0000313" key="5">
    <source>
        <dbReference type="EMBL" id="KAF6763905.1"/>
    </source>
</evidence>
<proteinExistence type="predicted"/>
<keyword evidence="2" id="KW-0539">Nucleus</keyword>
<comment type="subcellular location">
    <subcellularLocation>
        <location evidence="1">Nucleus</location>
    </subcellularLocation>
</comment>
<feature type="region of interest" description="Disordered" evidence="3">
    <location>
        <begin position="344"/>
        <end position="364"/>
    </location>
</feature>
<feature type="compositionally biased region" description="Basic and acidic residues" evidence="3">
    <location>
        <begin position="127"/>
        <end position="143"/>
    </location>
</feature>
<dbReference type="InterPro" id="IPR023779">
    <property type="entry name" value="Chromodomain_CS"/>
</dbReference>
<dbReference type="Pfam" id="PF00385">
    <property type="entry name" value="Chromo"/>
    <property type="match status" value="1"/>
</dbReference>
<dbReference type="GO" id="GO:0006338">
    <property type="term" value="P:chromatin remodeling"/>
    <property type="evidence" value="ECO:0007669"/>
    <property type="project" value="UniProtKB-ARBA"/>
</dbReference>